<organism evidence="2 3">
    <name type="scientific">Thiocystis violascens (strain ATCC 17096 / DSM 198 / 6111)</name>
    <name type="common">Chromatium violascens</name>
    <dbReference type="NCBI Taxonomy" id="765911"/>
    <lineage>
        <taxon>Bacteria</taxon>
        <taxon>Pseudomonadati</taxon>
        <taxon>Pseudomonadota</taxon>
        <taxon>Gammaproteobacteria</taxon>
        <taxon>Chromatiales</taxon>
        <taxon>Chromatiaceae</taxon>
        <taxon>Thiocystis</taxon>
    </lineage>
</organism>
<dbReference type="AlphaFoldDB" id="I3YH81"/>
<dbReference type="HOGENOM" id="CLU_101403_0_0_6"/>
<evidence type="ECO:0008006" key="4">
    <source>
        <dbReference type="Google" id="ProtNLM"/>
    </source>
</evidence>
<protein>
    <recommendedName>
        <fullName evidence="4">DUF306 domain-containing protein</fullName>
    </recommendedName>
</protein>
<dbReference type="RefSeq" id="WP_014780719.1">
    <property type="nucleotide sequence ID" value="NC_018012.1"/>
</dbReference>
<evidence type="ECO:0000313" key="2">
    <source>
        <dbReference type="EMBL" id="AFL76349.1"/>
    </source>
</evidence>
<keyword evidence="1" id="KW-0732">Signal</keyword>
<sequence length="219" mass="23043">MMSIAYRRSLPLVARFILALALSLGLTGGALAEQTMAEAMANAIARMMESMGFANTGVGGPGAGMPAMGQAMPYNPMSMPGMTGLPSPFGAVPGGQTMPGGAQMNQMADRFSQSLPLSGGVGAMPWGASSLEGVWEDNQGGLLIVQGAFYRIYSACDGFIEGGIGIGPTRIELTNSRENFTQTFEFALDQGRLVLRSQSGEVFLYRRLVLGQGRESLSR</sequence>
<dbReference type="EMBL" id="CP003154">
    <property type="protein sequence ID" value="AFL76349.1"/>
    <property type="molecule type" value="Genomic_DNA"/>
</dbReference>
<gene>
    <name evidence="2" type="ordered locus">Thivi_4555</name>
</gene>
<reference evidence="2 3" key="1">
    <citation type="submission" date="2012-06" db="EMBL/GenBank/DDBJ databases">
        <title>Complete sequence of Thiocystis violascens DSM 198.</title>
        <authorList>
            <consortium name="US DOE Joint Genome Institute"/>
            <person name="Lucas S."/>
            <person name="Han J."/>
            <person name="Lapidus A."/>
            <person name="Cheng J.-F."/>
            <person name="Goodwin L."/>
            <person name="Pitluck S."/>
            <person name="Peters L."/>
            <person name="Ovchinnikova G."/>
            <person name="Teshima H."/>
            <person name="Detter J.C."/>
            <person name="Han C."/>
            <person name="Tapia R."/>
            <person name="Land M."/>
            <person name="Hauser L."/>
            <person name="Kyrpides N."/>
            <person name="Ivanova N."/>
            <person name="Pagani I."/>
            <person name="Vogl K."/>
            <person name="Liu Z."/>
            <person name="Frigaard N.-U."/>
            <person name="Bryant D."/>
            <person name="Woyke T."/>
        </authorList>
    </citation>
    <scope>NUCLEOTIDE SEQUENCE [LARGE SCALE GENOMIC DNA]</scope>
    <source>
        <strain evidence="3">ATCC 17096 / DSM 198 / 6111</strain>
    </source>
</reference>
<feature type="chain" id="PRO_5003683068" description="DUF306 domain-containing protein" evidence="1">
    <location>
        <begin position="33"/>
        <end position="219"/>
    </location>
</feature>
<feature type="signal peptide" evidence="1">
    <location>
        <begin position="1"/>
        <end position="32"/>
    </location>
</feature>
<name>I3YH81_THIV6</name>
<dbReference type="STRING" id="765911.Thivi_4555"/>
<accession>I3YH81</accession>
<proteinExistence type="predicted"/>
<keyword evidence="3" id="KW-1185">Reference proteome</keyword>
<evidence type="ECO:0000256" key="1">
    <source>
        <dbReference type="SAM" id="SignalP"/>
    </source>
</evidence>
<dbReference type="eggNOG" id="ENOG5032TTU">
    <property type="taxonomic scope" value="Bacteria"/>
</dbReference>
<dbReference type="OrthoDB" id="5772903at2"/>
<evidence type="ECO:0000313" key="3">
    <source>
        <dbReference type="Proteomes" id="UP000006062"/>
    </source>
</evidence>
<dbReference type="Proteomes" id="UP000006062">
    <property type="component" value="Chromosome"/>
</dbReference>
<dbReference type="KEGG" id="tvi:Thivi_4555"/>